<keyword evidence="3" id="KW-1185">Reference proteome</keyword>
<feature type="domain" description="Glycosyltransferase 2-like" evidence="1">
    <location>
        <begin position="25"/>
        <end position="141"/>
    </location>
</feature>
<proteinExistence type="predicted"/>
<dbReference type="Proteomes" id="UP001595850">
    <property type="component" value="Unassembled WGS sequence"/>
</dbReference>
<dbReference type="Pfam" id="PF00535">
    <property type="entry name" value="Glycos_transf_2"/>
    <property type="match status" value="1"/>
</dbReference>
<dbReference type="PANTHER" id="PTHR43685">
    <property type="entry name" value="GLYCOSYLTRANSFERASE"/>
    <property type="match status" value="1"/>
</dbReference>
<dbReference type="EMBL" id="JBHSBM010000011">
    <property type="protein sequence ID" value="MFC4057839.1"/>
    <property type="molecule type" value="Genomic_DNA"/>
</dbReference>
<dbReference type="PANTHER" id="PTHR43685:SF3">
    <property type="entry name" value="SLR2126 PROTEIN"/>
    <property type="match status" value="1"/>
</dbReference>
<dbReference type="CDD" id="cd00761">
    <property type="entry name" value="Glyco_tranf_GTA_type"/>
    <property type="match status" value="1"/>
</dbReference>
<sequence length="543" mass="60698">MIRLNDFGCLTPPELGAWSPRRTVSVVIPAYRCGDTLELTLAGLAAQSYPGHLTEVIVVDDGDEEEPLRLPELVPENTRVIRPRSGWGIANAFHSGVAVAEGDVVHRLDADLVLCREHVEAQMRWHHLADYLVALGHLRFNDHTPGSLSAQDVHAAVSAGAVNKLFDEDEGVPQWTEAVWDRTGDLRQAGLGVFRLHVGATVSLPRRLYWSAGGMDTSLLRGSDTEIGYRLAQAGAVFVADRESHCRHLGSSTVMRRQDEVKRYTRPFMAERVPYRTYRPPKSSGRQYLVPTVEAVVAAENRSLEDVRATVDGLLTGWMSDVSVVLAGPWHLLTDERRSPLDDPLLDLRLVRETYRGESRVRFVEEITETAFPAPFRFTCPAGWVPDADALRRLVEFADDGALGLISLALDERADVVAARLERTAAVRRARMLVSPGDDLDDVIHRVFGTVWEDGRKWGILPAGDERLVSPAELVARAERWRKRAEKWEERARRWKREAQGLPRWRADRSAKLLPRAFGKGLRLVGIGRARRRPGGWKEAGTS</sequence>
<dbReference type="SUPFAM" id="SSF53448">
    <property type="entry name" value="Nucleotide-diphospho-sugar transferases"/>
    <property type="match status" value="1"/>
</dbReference>
<evidence type="ECO:0000313" key="3">
    <source>
        <dbReference type="Proteomes" id="UP001595850"/>
    </source>
</evidence>
<accession>A0ABV8I0Z1</accession>
<dbReference type="RefSeq" id="WP_377285941.1">
    <property type="nucleotide sequence ID" value="NZ_JBHSBM010000011.1"/>
</dbReference>
<dbReference type="Gene3D" id="3.90.550.10">
    <property type="entry name" value="Spore Coat Polysaccharide Biosynthesis Protein SpsA, Chain A"/>
    <property type="match status" value="1"/>
</dbReference>
<protein>
    <submittedName>
        <fullName evidence="2">Glycosyltransferase family 2 protein</fullName>
    </submittedName>
</protein>
<dbReference type="InterPro" id="IPR029044">
    <property type="entry name" value="Nucleotide-diphossugar_trans"/>
</dbReference>
<reference evidence="3" key="1">
    <citation type="journal article" date="2019" name="Int. J. Syst. Evol. Microbiol.">
        <title>The Global Catalogue of Microorganisms (GCM) 10K type strain sequencing project: providing services to taxonomists for standard genome sequencing and annotation.</title>
        <authorList>
            <consortium name="The Broad Institute Genomics Platform"/>
            <consortium name="The Broad Institute Genome Sequencing Center for Infectious Disease"/>
            <person name="Wu L."/>
            <person name="Ma J."/>
        </authorList>
    </citation>
    <scope>NUCLEOTIDE SEQUENCE [LARGE SCALE GENOMIC DNA]</scope>
    <source>
        <strain evidence="3">TBRC 4489</strain>
    </source>
</reference>
<evidence type="ECO:0000259" key="1">
    <source>
        <dbReference type="Pfam" id="PF00535"/>
    </source>
</evidence>
<name>A0ABV8I0Z1_9ACTN</name>
<dbReference type="InterPro" id="IPR001173">
    <property type="entry name" value="Glyco_trans_2-like"/>
</dbReference>
<organism evidence="2 3">
    <name type="scientific">Planomonospora corallina</name>
    <dbReference type="NCBI Taxonomy" id="1806052"/>
    <lineage>
        <taxon>Bacteria</taxon>
        <taxon>Bacillati</taxon>
        <taxon>Actinomycetota</taxon>
        <taxon>Actinomycetes</taxon>
        <taxon>Streptosporangiales</taxon>
        <taxon>Streptosporangiaceae</taxon>
        <taxon>Planomonospora</taxon>
    </lineage>
</organism>
<dbReference type="InterPro" id="IPR050834">
    <property type="entry name" value="Glycosyltransf_2"/>
</dbReference>
<comment type="caution">
    <text evidence="2">The sequence shown here is derived from an EMBL/GenBank/DDBJ whole genome shotgun (WGS) entry which is preliminary data.</text>
</comment>
<evidence type="ECO:0000313" key="2">
    <source>
        <dbReference type="EMBL" id="MFC4057839.1"/>
    </source>
</evidence>
<gene>
    <name evidence="2" type="ORF">ACFOWE_06010</name>
</gene>